<accession>A0A4P6EKL2</accession>
<dbReference type="OrthoDB" id="3268477at2"/>
<feature type="compositionally biased region" description="Basic and acidic residues" evidence="1">
    <location>
        <begin position="50"/>
        <end position="59"/>
    </location>
</feature>
<feature type="region of interest" description="Disordered" evidence="1">
    <location>
        <begin position="50"/>
        <end position="83"/>
    </location>
</feature>
<dbReference type="RefSeq" id="WP_129203576.1">
    <property type="nucleotide sequence ID" value="NZ_CP035495.1"/>
</dbReference>
<dbReference type="Proteomes" id="UP000291758">
    <property type="component" value="Chromosome"/>
</dbReference>
<evidence type="ECO:0000313" key="3">
    <source>
        <dbReference type="Proteomes" id="UP000291758"/>
    </source>
</evidence>
<protein>
    <submittedName>
        <fullName evidence="2">SPOR domain-containing protein</fullName>
    </submittedName>
</protein>
<gene>
    <name evidence="2" type="ORF">ET495_06480</name>
</gene>
<name>A0A4P6EKL2_9MICO</name>
<dbReference type="EMBL" id="CP035495">
    <property type="protein sequence ID" value="QAY62945.1"/>
    <property type="molecule type" value="Genomic_DNA"/>
</dbReference>
<proteinExistence type="predicted"/>
<keyword evidence="3" id="KW-1185">Reference proteome</keyword>
<dbReference type="AlphaFoldDB" id="A0A4P6EKL2"/>
<evidence type="ECO:0000256" key="1">
    <source>
        <dbReference type="SAM" id="MobiDB-lite"/>
    </source>
</evidence>
<feature type="compositionally biased region" description="Basic and acidic residues" evidence="1">
    <location>
        <begin position="73"/>
        <end position="83"/>
    </location>
</feature>
<evidence type="ECO:0000313" key="2">
    <source>
        <dbReference type="EMBL" id="QAY62945.1"/>
    </source>
</evidence>
<sequence>MSEESGPVTSPEYWFNTQTHEVEVGRRSSWSHLMGPYGTREEALHALDRARERSDAWDHDDAEWVAGDGPGEAEGRAADRQPS</sequence>
<organism evidence="2 3">
    <name type="scientific">Xylanimonas allomyrinae</name>
    <dbReference type="NCBI Taxonomy" id="2509459"/>
    <lineage>
        <taxon>Bacteria</taxon>
        <taxon>Bacillati</taxon>
        <taxon>Actinomycetota</taxon>
        <taxon>Actinomycetes</taxon>
        <taxon>Micrococcales</taxon>
        <taxon>Promicromonosporaceae</taxon>
        <taxon>Xylanimonas</taxon>
    </lineage>
</organism>
<dbReference type="KEGG" id="xyl:ET495_06480"/>
<reference evidence="2 3" key="1">
    <citation type="submission" date="2019-01" db="EMBL/GenBank/DDBJ databases">
        <title>Genome sequencing of strain 2JSPR-7.</title>
        <authorList>
            <person name="Heo J."/>
            <person name="Kim S.-J."/>
            <person name="Kim J.-S."/>
            <person name="Hong S.-B."/>
            <person name="Kwon S.-W."/>
        </authorList>
    </citation>
    <scope>NUCLEOTIDE SEQUENCE [LARGE SCALE GENOMIC DNA]</scope>
    <source>
        <strain evidence="2 3">2JSPR-7</strain>
    </source>
</reference>